<keyword evidence="4" id="KW-1185">Reference proteome</keyword>
<dbReference type="EMBL" id="FWFZ01000007">
    <property type="protein sequence ID" value="SLN42491.1"/>
    <property type="molecule type" value="Genomic_DNA"/>
</dbReference>
<dbReference type="AlphaFoldDB" id="A0A1Y5SPM8"/>
<evidence type="ECO:0000256" key="2">
    <source>
        <dbReference type="SAM" id="SignalP"/>
    </source>
</evidence>
<feature type="signal peptide" evidence="2">
    <location>
        <begin position="1"/>
        <end position="26"/>
    </location>
</feature>
<sequence>MFRKLTAYALAGLLATTAALPTGAFADTKSDDTRDNQIGALLFGLTALAVISHVARNNDDDDDDDDDDRDHEARTTHPQPPAPHQPQAGRPDHRPGQGYSNRDGRPGNQGRHQGGNRPDQADVRALPGECLRTIQTRHNGDLRMFIRHCMSRTYPAAHNLPQSCFVTVRERDGDYRYGWIPRCLRSEGYYIAGRR</sequence>
<reference evidence="3 4" key="1">
    <citation type="submission" date="2017-03" db="EMBL/GenBank/DDBJ databases">
        <authorList>
            <person name="Afonso C.L."/>
            <person name="Miller P.J."/>
            <person name="Scott M.A."/>
            <person name="Spackman E."/>
            <person name="Goraichik I."/>
            <person name="Dimitrov K.M."/>
            <person name="Suarez D.L."/>
            <person name="Swayne D.E."/>
        </authorList>
    </citation>
    <scope>NUCLEOTIDE SEQUENCE [LARGE SCALE GENOMIC DNA]</scope>
    <source>
        <strain evidence="3 4">CECT 7023</strain>
    </source>
</reference>
<dbReference type="OrthoDB" id="7876829at2"/>
<feature type="chain" id="PRO_5012644654" evidence="2">
    <location>
        <begin position="27"/>
        <end position="195"/>
    </location>
</feature>
<dbReference type="RefSeq" id="WP_085878575.1">
    <property type="nucleotide sequence ID" value="NZ_FWFZ01000007.1"/>
</dbReference>
<organism evidence="3 4">
    <name type="scientific">Roseisalinus antarcticus</name>
    <dbReference type="NCBI Taxonomy" id="254357"/>
    <lineage>
        <taxon>Bacteria</taxon>
        <taxon>Pseudomonadati</taxon>
        <taxon>Pseudomonadota</taxon>
        <taxon>Alphaproteobacteria</taxon>
        <taxon>Rhodobacterales</taxon>
        <taxon>Roseobacteraceae</taxon>
        <taxon>Roseisalinus</taxon>
    </lineage>
</organism>
<evidence type="ECO:0000313" key="3">
    <source>
        <dbReference type="EMBL" id="SLN42491.1"/>
    </source>
</evidence>
<gene>
    <name evidence="3" type="ORF">ROA7023_01700</name>
</gene>
<dbReference type="Proteomes" id="UP000193900">
    <property type="component" value="Unassembled WGS sequence"/>
</dbReference>
<protein>
    <submittedName>
        <fullName evidence="3">Uncharacterized protein</fullName>
    </submittedName>
</protein>
<evidence type="ECO:0000256" key="1">
    <source>
        <dbReference type="SAM" id="MobiDB-lite"/>
    </source>
</evidence>
<feature type="region of interest" description="Disordered" evidence="1">
    <location>
        <begin position="56"/>
        <end position="122"/>
    </location>
</feature>
<accession>A0A1Y5SPM8</accession>
<name>A0A1Y5SPM8_9RHOB</name>
<evidence type="ECO:0000313" key="4">
    <source>
        <dbReference type="Proteomes" id="UP000193900"/>
    </source>
</evidence>
<feature type="compositionally biased region" description="Acidic residues" evidence="1">
    <location>
        <begin position="59"/>
        <end position="69"/>
    </location>
</feature>
<proteinExistence type="predicted"/>
<keyword evidence="2" id="KW-0732">Signal</keyword>